<name>A0A0L8GR48_OCTBM</name>
<organism evidence="2">
    <name type="scientific">Octopus bimaculoides</name>
    <name type="common">California two-spotted octopus</name>
    <dbReference type="NCBI Taxonomy" id="37653"/>
    <lineage>
        <taxon>Eukaryota</taxon>
        <taxon>Metazoa</taxon>
        <taxon>Spiralia</taxon>
        <taxon>Lophotrochozoa</taxon>
        <taxon>Mollusca</taxon>
        <taxon>Cephalopoda</taxon>
        <taxon>Coleoidea</taxon>
        <taxon>Octopodiformes</taxon>
        <taxon>Octopoda</taxon>
        <taxon>Incirrata</taxon>
        <taxon>Octopodidae</taxon>
        <taxon>Octopus</taxon>
    </lineage>
</organism>
<protein>
    <recommendedName>
        <fullName evidence="1">DUF4371 domain-containing protein</fullName>
    </recommendedName>
</protein>
<dbReference type="STRING" id="37653.A0A0L8GR48"/>
<dbReference type="PANTHER" id="PTHR45749:SF23">
    <property type="entry name" value="ZINC FINGER MYM-TYPE PROTEIN 1-LIKE"/>
    <property type="match status" value="1"/>
</dbReference>
<dbReference type="OrthoDB" id="6153491at2759"/>
<gene>
    <name evidence="2" type="ORF">OCBIM_22029948mg</name>
</gene>
<dbReference type="EMBL" id="KQ420857">
    <property type="protein sequence ID" value="KOF79075.1"/>
    <property type="molecule type" value="Genomic_DNA"/>
</dbReference>
<sequence length="191" mass="21450">MLGHHLEEFLDDSVALTIFLVERGLAFRGSEEIIGSKHNGNFPGIMELIAQFDPFLMGYLKKFGSLGSGKQSYLSPTIYEEILLLMAKYVKNYIVAELKSAKYFSVSVDSTPDQAHVDQLTVIVHYVIPGKSIERFLTFLQAGSHKAEVLVASLLEFLKKEGIHFEDCRGQSYDNASKMSSHYTGMQARFK</sequence>
<dbReference type="PANTHER" id="PTHR45749">
    <property type="match status" value="1"/>
</dbReference>
<dbReference type="Pfam" id="PF14291">
    <property type="entry name" value="DUF4371"/>
    <property type="match status" value="1"/>
</dbReference>
<reference evidence="2" key="1">
    <citation type="submission" date="2015-07" db="EMBL/GenBank/DDBJ databases">
        <title>MeaNS - Measles Nucleotide Surveillance Program.</title>
        <authorList>
            <person name="Tran T."/>
            <person name="Druce J."/>
        </authorList>
    </citation>
    <scope>NUCLEOTIDE SEQUENCE</scope>
    <source>
        <strain evidence="2">UCB-OBI-ISO-001</strain>
        <tissue evidence="2">Gonad</tissue>
    </source>
</reference>
<dbReference type="InterPro" id="IPR025398">
    <property type="entry name" value="DUF4371"/>
</dbReference>
<proteinExistence type="predicted"/>
<evidence type="ECO:0000313" key="2">
    <source>
        <dbReference type="EMBL" id="KOF79075.1"/>
    </source>
</evidence>
<evidence type="ECO:0000259" key="1">
    <source>
        <dbReference type="Pfam" id="PF14291"/>
    </source>
</evidence>
<dbReference type="AlphaFoldDB" id="A0A0L8GR48"/>
<feature type="domain" description="DUF4371" evidence="1">
    <location>
        <begin position="9"/>
        <end position="185"/>
    </location>
</feature>
<accession>A0A0L8GR48</accession>